<dbReference type="Pfam" id="PF12771">
    <property type="entry name" value="SusD-like_2"/>
    <property type="match status" value="1"/>
</dbReference>
<keyword evidence="3" id="KW-1185">Reference proteome</keyword>
<dbReference type="EMBL" id="VORO01000018">
    <property type="protein sequence ID" value="TXD87934.1"/>
    <property type="molecule type" value="Genomic_DNA"/>
</dbReference>
<proteinExistence type="predicted"/>
<organism evidence="2 3">
    <name type="scientific">Subsaximicrobium wynnwilliamsii</name>
    <dbReference type="NCBI Taxonomy" id="291179"/>
    <lineage>
        <taxon>Bacteria</taxon>
        <taxon>Pseudomonadati</taxon>
        <taxon>Bacteroidota</taxon>
        <taxon>Flavobacteriia</taxon>
        <taxon>Flavobacteriales</taxon>
        <taxon>Flavobacteriaceae</taxon>
        <taxon>Subsaximicrobium</taxon>
    </lineage>
</organism>
<dbReference type="Gene3D" id="1.25.40.390">
    <property type="match status" value="1"/>
</dbReference>
<comment type="caution">
    <text evidence="2">The sequence shown here is derived from an EMBL/GenBank/DDBJ whole genome shotgun (WGS) entry which is preliminary data.</text>
</comment>
<protein>
    <submittedName>
        <fullName evidence="2">SusD/RagB family nutrient-binding outer membrane lipoprotein</fullName>
    </submittedName>
</protein>
<evidence type="ECO:0000313" key="3">
    <source>
        <dbReference type="Proteomes" id="UP000321578"/>
    </source>
</evidence>
<dbReference type="Proteomes" id="UP000321578">
    <property type="component" value="Unassembled WGS sequence"/>
</dbReference>
<dbReference type="AlphaFoldDB" id="A0A5C6ZFE0"/>
<dbReference type="SUPFAM" id="SSF48452">
    <property type="entry name" value="TPR-like"/>
    <property type="match status" value="1"/>
</dbReference>
<keyword evidence="1" id="KW-0732">Signal</keyword>
<feature type="chain" id="PRO_5022807467" evidence="1">
    <location>
        <begin position="23"/>
        <end position="528"/>
    </location>
</feature>
<evidence type="ECO:0000313" key="2">
    <source>
        <dbReference type="EMBL" id="TXD87934.1"/>
    </source>
</evidence>
<dbReference type="InterPro" id="IPR011990">
    <property type="entry name" value="TPR-like_helical_dom_sf"/>
</dbReference>
<gene>
    <name evidence="2" type="ORF">ESY86_14795</name>
</gene>
<dbReference type="RefSeq" id="WP_147087371.1">
    <property type="nucleotide sequence ID" value="NZ_VORM01000017.1"/>
</dbReference>
<sequence length="528" mass="57997">MKKIKFIGILTMIASLSLVSCGDEIEDVNINPNSPEVVPTNTIFNSATEQYFTNSRNEFNHGRFTLNWVEYWGQNSYADEDRYLYRETTVQSLYTAIYLVGTDLKSIIEINTDEATRVGASAVGNNNNQIAASRIILAYMFHQQTNTFGDVPYYSYGSDDPDFQALQIDEFLSPVFAPQEKIYADILKELRESADMINVNEPVFTSGDNIFNGDASKWKKLANSLILRVAANLREIDAATANTAIAAALADGVMTSNDDNAAQAYEDGDANANPIWKSFINRNDFAVSAPFVDLMKGTTGNFGPDPRLFSMAAPISASIPSIKAGDYTPSTDYADYVGVPYAYGNVNQLGFDLYSFPSSQVLKPSYAEILMEYAEVQFLISEYNGFAQVNYENAVAASMQKWGVPAADITAFVNNLPAANEANVLNQKYVALYMQGHQAYAEIRRTGYPNTSILFLPNETYTLSPAQAAATGESTYTFVSGVDGLTTLPFRVTYPATLQSLNGANRASAVSDLSDGDTVFSRLFWDVD</sequence>
<name>A0A5C6ZFE0_9FLAO</name>
<dbReference type="InterPro" id="IPR041662">
    <property type="entry name" value="SusD-like_2"/>
</dbReference>
<accession>A0A5C6ZFE0</accession>
<dbReference type="OrthoDB" id="725917at2"/>
<dbReference type="PROSITE" id="PS51257">
    <property type="entry name" value="PROKAR_LIPOPROTEIN"/>
    <property type="match status" value="1"/>
</dbReference>
<feature type="signal peptide" evidence="1">
    <location>
        <begin position="1"/>
        <end position="22"/>
    </location>
</feature>
<keyword evidence="2" id="KW-0449">Lipoprotein</keyword>
<reference evidence="2 3" key="1">
    <citation type="submission" date="2019-08" db="EMBL/GenBank/DDBJ databases">
        <title>Genomes of Subsaximicrobium wynnwilliamsii strains.</title>
        <authorList>
            <person name="Bowman J.P."/>
        </authorList>
    </citation>
    <scope>NUCLEOTIDE SEQUENCE [LARGE SCALE GENOMIC DNA]</scope>
    <source>
        <strain evidence="2 3">2-80-2</strain>
    </source>
</reference>
<evidence type="ECO:0000256" key="1">
    <source>
        <dbReference type="SAM" id="SignalP"/>
    </source>
</evidence>